<dbReference type="EMBL" id="AP023415">
    <property type="protein sequence ID" value="BCK79011.1"/>
    <property type="molecule type" value="Genomic_DNA"/>
</dbReference>
<evidence type="ECO:0000313" key="1">
    <source>
        <dbReference type="EMBL" id="BCK79011.1"/>
    </source>
</evidence>
<gene>
    <name evidence="1" type="ORF">MM35RIKEN_12030</name>
</gene>
<evidence type="ECO:0000313" key="2">
    <source>
        <dbReference type="Proteomes" id="UP000681343"/>
    </source>
</evidence>
<organism evidence="1 2">
    <name type="scientific">Vescimonas fastidiosa</name>
    <dbReference type="NCBI Taxonomy" id="2714353"/>
    <lineage>
        <taxon>Bacteria</taxon>
        <taxon>Bacillati</taxon>
        <taxon>Bacillota</taxon>
        <taxon>Clostridia</taxon>
        <taxon>Eubacteriales</taxon>
        <taxon>Oscillospiraceae</taxon>
        <taxon>Vescimonas</taxon>
    </lineage>
</organism>
<dbReference type="RefSeq" id="WP_212820168.1">
    <property type="nucleotide sequence ID" value="NZ_AP023415.1"/>
</dbReference>
<reference evidence="1" key="1">
    <citation type="submission" date="2020-09" db="EMBL/GenBank/DDBJ databases">
        <title>New species isolated from human feces.</title>
        <authorList>
            <person name="Kitahara M."/>
            <person name="Shigeno Y."/>
            <person name="Shime M."/>
            <person name="Matsumoto Y."/>
            <person name="Nakamura S."/>
            <person name="Motooka D."/>
            <person name="Fukuoka S."/>
            <person name="Nishikawa H."/>
            <person name="Benno Y."/>
        </authorList>
    </citation>
    <scope>NUCLEOTIDE SEQUENCE</scope>
    <source>
        <strain evidence="1">MM35</strain>
    </source>
</reference>
<dbReference type="SUPFAM" id="SSF51735">
    <property type="entry name" value="NAD(P)-binding Rossmann-fold domains"/>
    <property type="match status" value="1"/>
</dbReference>
<dbReference type="AlphaFoldDB" id="A0A810Q0N3"/>
<dbReference type="Gene3D" id="3.40.50.720">
    <property type="entry name" value="NAD(P)-binding Rossmann-like Domain"/>
    <property type="match status" value="1"/>
</dbReference>
<accession>A0A810Q0N3</accession>
<proteinExistence type="predicted"/>
<evidence type="ECO:0008006" key="3">
    <source>
        <dbReference type="Google" id="ProtNLM"/>
    </source>
</evidence>
<dbReference type="InterPro" id="IPR036291">
    <property type="entry name" value="NAD(P)-bd_dom_sf"/>
</dbReference>
<sequence length="408" mass="45398">MKYYRLGAHSLCAWEALSYEEITALPRSGEILFLFAREMLTGRETFPVTDAALLTAEEGVQTLCAAAGPDLPPELRDAVREGRVRAVNRLHPRWQELLSPLPRKKKVRVNLLGLGDVGATLLMGLRLLGGDVISSIGICDLRENVPQRWEFELNQINLPGPYDTLPPVEIIGPEELFRGDVFLFCASRFVPDTAVKDGDVRMAQYQLNRELVALYAKKARQARYKGLFCVVSDPVDPLCRAALLESNRDEEGNLDGLGLFPHQVRGFGLGVMNARAVYYAKKDPRFTDFLTDGRSFGPHGEDLVLANSISDYDDALSRELTEKVAHANLEMRRMGFKPYVAPAFSSGALSLLSCLRGQWHYSSAFLGGVFMGGRNRLTDRGVEFERLPLPGALISRLKETEEKLKAIL</sequence>
<keyword evidence="2" id="KW-1185">Reference proteome</keyword>
<protein>
    <recommendedName>
        <fullName evidence="3">Lactate dehydrogenase</fullName>
    </recommendedName>
</protein>
<dbReference type="KEGG" id="vfa:MM35RIKEN_12030"/>
<name>A0A810Q0N3_9FIRM</name>
<dbReference type="Proteomes" id="UP000681343">
    <property type="component" value="Chromosome"/>
</dbReference>